<dbReference type="OrthoDB" id="9803322at2"/>
<organism evidence="16 17">
    <name type="scientific">Nonomuraea phyllanthi</name>
    <dbReference type="NCBI Taxonomy" id="2219224"/>
    <lineage>
        <taxon>Bacteria</taxon>
        <taxon>Bacillati</taxon>
        <taxon>Actinomycetota</taxon>
        <taxon>Actinomycetes</taxon>
        <taxon>Streptosporangiales</taxon>
        <taxon>Streptosporangiaceae</taxon>
        <taxon>Nonomuraea</taxon>
    </lineage>
</organism>
<feature type="domain" description="Alpha-D-phosphohexomutase alpha/beta/alpha" evidence="13">
    <location>
        <begin position="3"/>
        <end position="142"/>
    </location>
</feature>
<dbReference type="PROSITE" id="PS00710">
    <property type="entry name" value="PGM_PMM"/>
    <property type="match status" value="1"/>
</dbReference>
<dbReference type="PANTHER" id="PTHR42946">
    <property type="entry name" value="PHOSPHOHEXOSE MUTASE"/>
    <property type="match status" value="1"/>
</dbReference>
<comment type="catalytic activity">
    <reaction evidence="6 9 11">
        <text>alpha-D-glucosamine 1-phosphate = D-glucosamine 6-phosphate</text>
        <dbReference type="Rhea" id="RHEA:23424"/>
        <dbReference type="ChEBI" id="CHEBI:58516"/>
        <dbReference type="ChEBI" id="CHEBI:58725"/>
        <dbReference type="EC" id="5.4.2.10"/>
    </reaction>
</comment>
<reference evidence="16 17" key="1">
    <citation type="submission" date="2019-10" db="EMBL/GenBank/DDBJ databases">
        <title>Nonomuraea sp. nov., isolated from Phyllanthus amarus.</title>
        <authorList>
            <person name="Klykleung N."/>
            <person name="Tanasupawat S."/>
        </authorList>
    </citation>
    <scope>NUCLEOTIDE SEQUENCE [LARGE SCALE GENOMIC DNA]</scope>
    <source>
        <strain evidence="16 17">PA1-10</strain>
    </source>
</reference>
<feature type="domain" description="Alpha-D-phosphohexomutase alpha/beta/alpha" evidence="15">
    <location>
        <begin position="264"/>
        <end position="373"/>
    </location>
</feature>
<feature type="domain" description="Alpha-D-phosphohexomutase alpha/beta/alpha" evidence="14">
    <location>
        <begin position="165"/>
        <end position="260"/>
    </location>
</feature>
<dbReference type="GO" id="GO:0009252">
    <property type="term" value="P:peptidoglycan biosynthetic process"/>
    <property type="evidence" value="ECO:0007669"/>
    <property type="project" value="TreeGrafter"/>
</dbReference>
<dbReference type="InterPro" id="IPR050060">
    <property type="entry name" value="Phosphoglucosamine_mutase"/>
</dbReference>
<dbReference type="AlphaFoldDB" id="A0A5C4WWL3"/>
<dbReference type="EMBL" id="VDLX02000001">
    <property type="protein sequence ID" value="KAB8197911.1"/>
    <property type="molecule type" value="Genomic_DNA"/>
</dbReference>
<feature type="modified residue" description="Phosphoserine" evidence="9">
    <location>
        <position position="110"/>
    </location>
</feature>
<evidence type="ECO:0000313" key="17">
    <source>
        <dbReference type="Proteomes" id="UP000312512"/>
    </source>
</evidence>
<dbReference type="FunFam" id="3.40.120.10:FF:000002">
    <property type="entry name" value="Phosphoglucosamine mutase"/>
    <property type="match status" value="1"/>
</dbReference>
<feature type="binding site" evidence="9">
    <location>
        <position position="247"/>
    </location>
    <ligand>
        <name>Mg(2+)</name>
        <dbReference type="ChEBI" id="CHEBI:18420"/>
    </ligand>
</feature>
<dbReference type="Pfam" id="PF02879">
    <property type="entry name" value="PGM_PMM_II"/>
    <property type="match status" value="1"/>
</dbReference>
<dbReference type="InterPro" id="IPR005846">
    <property type="entry name" value="A-D-PHexomutase_a/b/a-III"/>
</dbReference>
<feature type="active site" description="Phosphoserine intermediate" evidence="9">
    <location>
        <position position="110"/>
    </location>
</feature>
<feature type="binding site" evidence="9">
    <location>
        <position position="251"/>
    </location>
    <ligand>
        <name>Mg(2+)</name>
        <dbReference type="ChEBI" id="CHEBI:18420"/>
    </ligand>
</feature>
<dbReference type="FunFam" id="3.40.120.10:FF:000001">
    <property type="entry name" value="Phosphoglucosamine mutase"/>
    <property type="match status" value="1"/>
</dbReference>
<accession>A0A5C4WWL3</accession>
<dbReference type="FunFam" id="3.30.310.50:FF:000001">
    <property type="entry name" value="Phosphoglucosamine mutase"/>
    <property type="match status" value="1"/>
</dbReference>
<keyword evidence="3 9" id="KW-0479">Metal-binding</keyword>
<evidence type="ECO:0000256" key="2">
    <source>
        <dbReference type="ARBA" id="ARBA00022553"/>
    </source>
</evidence>
<comment type="similarity">
    <text evidence="1 9 10">Belongs to the phosphohexose mutase family.</text>
</comment>
<feature type="binding site" description="via phosphate group" evidence="9">
    <location>
        <position position="110"/>
    </location>
    <ligand>
        <name>Mg(2+)</name>
        <dbReference type="ChEBI" id="CHEBI:18420"/>
    </ligand>
</feature>
<dbReference type="InterPro" id="IPR005843">
    <property type="entry name" value="A-D-PHexomutase_C"/>
</dbReference>
<dbReference type="GO" id="GO:0008966">
    <property type="term" value="F:phosphoglucosamine mutase activity"/>
    <property type="evidence" value="ECO:0007669"/>
    <property type="project" value="UniProtKB-UniRule"/>
</dbReference>
<dbReference type="CDD" id="cd05802">
    <property type="entry name" value="GlmM"/>
    <property type="match status" value="1"/>
</dbReference>
<dbReference type="PANTHER" id="PTHR42946:SF1">
    <property type="entry name" value="PHOSPHOGLUCOMUTASE (ALPHA-D-GLUCOSE-1,6-BISPHOSPHATE-DEPENDENT)"/>
    <property type="match status" value="1"/>
</dbReference>
<protein>
    <recommendedName>
        <fullName evidence="8 9">Phosphoglucosamine mutase</fullName>
        <ecNumber evidence="7 9">5.4.2.10</ecNumber>
    </recommendedName>
</protein>
<evidence type="ECO:0000259" key="15">
    <source>
        <dbReference type="Pfam" id="PF02880"/>
    </source>
</evidence>
<dbReference type="SUPFAM" id="SSF55957">
    <property type="entry name" value="Phosphoglucomutase, C-terminal domain"/>
    <property type="match status" value="1"/>
</dbReference>
<evidence type="ECO:0000256" key="8">
    <source>
        <dbReference type="ARBA" id="ARBA00068193"/>
    </source>
</evidence>
<evidence type="ECO:0000256" key="3">
    <source>
        <dbReference type="ARBA" id="ARBA00022723"/>
    </source>
</evidence>
<dbReference type="GO" id="GO:0005975">
    <property type="term" value="P:carbohydrate metabolic process"/>
    <property type="evidence" value="ECO:0007669"/>
    <property type="project" value="InterPro"/>
</dbReference>
<dbReference type="EC" id="5.4.2.10" evidence="7 9"/>
<evidence type="ECO:0000256" key="10">
    <source>
        <dbReference type="RuleBase" id="RU004326"/>
    </source>
</evidence>
<dbReference type="InterPro" id="IPR006352">
    <property type="entry name" value="GlmM_bact"/>
</dbReference>
<dbReference type="GO" id="GO:0000287">
    <property type="term" value="F:magnesium ion binding"/>
    <property type="evidence" value="ECO:0007669"/>
    <property type="project" value="UniProtKB-UniRule"/>
</dbReference>
<dbReference type="InterPro" id="IPR005845">
    <property type="entry name" value="A-D-PHexomutase_a/b/a-II"/>
</dbReference>
<keyword evidence="4 9" id="KW-0460">Magnesium</keyword>
<evidence type="ECO:0000256" key="11">
    <source>
        <dbReference type="RuleBase" id="RU004327"/>
    </source>
</evidence>
<dbReference type="HAMAP" id="MF_01554_B">
    <property type="entry name" value="GlmM_B"/>
    <property type="match status" value="1"/>
</dbReference>
<dbReference type="SUPFAM" id="SSF53738">
    <property type="entry name" value="Phosphoglucomutase, first 3 domains"/>
    <property type="match status" value="3"/>
</dbReference>
<dbReference type="NCBIfam" id="TIGR01455">
    <property type="entry name" value="glmM"/>
    <property type="match status" value="1"/>
</dbReference>
<dbReference type="InterPro" id="IPR036900">
    <property type="entry name" value="A-D-PHexomutase_C_sf"/>
</dbReference>
<keyword evidence="17" id="KW-1185">Reference proteome</keyword>
<sequence>MARLFGTDGVRGVAGRDLTAELAMDLAVAAAHVLGDAGAFAATGSSRKSRPVAVVGRDPRASGEFLEAAVVAGLAASGVDVLRLGVLPTPAVAHLTAALGADLGVMLSASHNPAPDNGIKFLAKGGFKLSDAVEDEIERRLGEEWTFPVGSGVGRVRDAYGEADRYISHVLTTMSAALDGLSIVVDCAHGAAHMVAPEALVRAGARVESIGARPDGLNINAGHGSTHLDKLQQVVVSRGADLGVAYDGDADRCLAVDHTGAIVDGDQIMAVLAAAMHGEGLLAKETVVATVMSNLGFKLAMREAGITVVETAVGDRYVLERMKSDGFNLGGEQSGHVIMLDHATTGDGLLTSLHLLGVVAKSGVPLKELASVMTPLPQILINVKGVDKGKASDPELLAAVAEAEAELGETGRVLIRPSGTEPMIRVMVEAASEEHAGLVASRLADTVRTTCA</sequence>
<comment type="PTM">
    <text evidence="9">Activated by phosphorylation.</text>
</comment>
<dbReference type="RefSeq" id="WP_139628763.1">
    <property type="nucleotide sequence ID" value="NZ_VDLX02000001.1"/>
</dbReference>
<feature type="binding site" evidence="9">
    <location>
        <position position="249"/>
    </location>
    <ligand>
        <name>Mg(2+)</name>
        <dbReference type="ChEBI" id="CHEBI:18420"/>
    </ligand>
</feature>
<dbReference type="GO" id="GO:0004615">
    <property type="term" value="F:phosphomannomutase activity"/>
    <property type="evidence" value="ECO:0007669"/>
    <property type="project" value="TreeGrafter"/>
</dbReference>
<feature type="domain" description="Alpha-D-phosphohexomutase C-terminal" evidence="12">
    <location>
        <begin position="380"/>
        <end position="445"/>
    </location>
</feature>
<evidence type="ECO:0000259" key="13">
    <source>
        <dbReference type="Pfam" id="PF02878"/>
    </source>
</evidence>
<comment type="cofactor">
    <cofactor evidence="9">
        <name>Mg(2+)</name>
        <dbReference type="ChEBI" id="CHEBI:18420"/>
    </cofactor>
    <text evidence="9">Binds 1 Mg(2+) ion per subunit.</text>
</comment>
<dbReference type="GO" id="GO:0006048">
    <property type="term" value="P:UDP-N-acetylglucosamine biosynthetic process"/>
    <property type="evidence" value="ECO:0007669"/>
    <property type="project" value="TreeGrafter"/>
</dbReference>
<comment type="caution">
    <text evidence="16">The sequence shown here is derived from an EMBL/GenBank/DDBJ whole genome shotgun (WGS) entry which is preliminary data.</text>
</comment>
<evidence type="ECO:0000313" key="16">
    <source>
        <dbReference type="EMBL" id="KAB8197911.1"/>
    </source>
</evidence>
<keyword evidence="5 9" id="KW-0413">Isomerase</keyword>
<dbReference type="Gene3D" id="3.30.310.50">
    <property type="entry name" value="Alpha-D-phosphohexomutase, C-terminal domain"/>
    <property type="match status" value="1"/>
</dbReference>
<dbReference type="PRINTS" id="PR00509">
    <property type="entry name" value="PGMPMM"/>
</dbReference>
<dbReference type="Proteomes" id="UP000312512">
    <property type="component" value="Unassembled WGS sequence"/>
</dbReference>
<comment type="function">
    <text evidence="9 11">Catalyzes the conversion of glucosamine-6-phosphate to glucosamine-1-phosphate.</text>
</comment>
<evidence type="ECO:0000256" key="5">
    <source>
        <dbReference type="ARBA" id="ARBA00023235"/>
    </source>
</evidence>
<dbReference type="Gene3D" id="3.40.120.10">
    <property type="entry name" value="Alpha-D-Glucose-1,6-Bisphosphate, subunit A, domain 3"/>
    <property type="match status" value="3"/>
</dbReference>
<evidence type="ECO:0000256" key="1">
    <source>
        <dbReference type="ARBA" id="ARBA00010231"/>
    </source>
</evidence>
<dbReference type="InterPro" id="IPR005844">
    <property type="entry name" value="A-D-PHexomutase_a/b/a-I"/>
</dbReference>
<evidence type="ECO:0000256" key="7">
    <source>
        <dbReference type="ARBA" id="ARBA00066330"/>
    </source>
</evidence>
<evidence type="ECO:0000256" key="6">
    <source>
        <dbReference type="ARBA" id="ARBA00050364"/>
    </source>
</evidence>
<evidence type="ECO:0000259" key="12">
    <source>
        <dbReference type="Pfam" id="PF00408"/>
    </source>
</evidence>
<dbReference type="GO" id="GO:0005829">
    <property type="term" value="C:cytosol"/>
    <property type="evidence" value="ECO:0007669"/>
    <property type="project" value="TreeGrafter"/>
</dbReference>
<dbReference type="Pfam" id="PF02880">
    <property type="entry name" value="PGM_PMM_III"/>
    <property type="match status" value="1"/>
</dbReference>
<evidence type="ECO:0000256" key="9">
    <source>
        <dbReference type="HAMAP-Rule" id="MF_01554"/>
    </source>
</evidence>
<proteinExistence type="inferred from homology"/>
<dbReference type="InterPro" id="IPR016066">
    <property type="entry name" value="A-D-PHexomutase_CS"/>
</dbReference>
<gene>
    <name evidence="9" type="primary">glmM</name>
    <name evidence="16" type="ORF">FH608_005225</name>
</gene>
<evidence type="ECO:0000259" key="14">
    <source>
        <dbReference type="Pfam" id="PF02879"/>
    </source>
</evidence>
<dbReference type="Pfam" id="PF00408">
    <property type="entry name" value="PGM_PMM_IV"/>
    <property type="match status" value="1"/>
</dbReference>
<dbReference type="InterPro" id="IPR005841">
    <property type="entry name" value="Alpha-D-phosphohexomutase_SF"/>
</dbReference>
<evidence type="ECO:0000256" key="4">
    <source>
        <dbReference type="ARBA" id="ARBA00022842"/>
    </source>
</evidence>
<keyword evidence="2 9" id="KW-0597">Phosphoprotein</keyword>
<name>A0A5C4WWL3_9ACTN</name>
<dbReference type="Pfam" id="PF02878">
    <property type="entry name" value="PGM_PMM_I"/>
    <property type="match status" value="1"/>
</dbReference>
<dbReference type="InterPro" id="IPR016055">
    <property type="entry name" value="A-D-PHexomutase_a/b/a-I/II/III"/>
</dbReference>